<evidence type="ECO:0000313" key="1">
    <source>
        <dbReference type="EMBL" id="KGB22448.1"/>
    </source>
</evidence>
<proteinExistence type="predicted"/>
<organism evidence="1 2">
    <name type="scientific">Acetobacter tropicalis</name>
    <dbReference type="NCBI Taxonomy" id="104102"/>
    <lineage>
        <taxon>Bacteria</taxon>
        <taxon>Pseudomonadati</taxon>
        <taxon>Pseudomonadota</taxon>
        <taxon>Alphaproteobacteria</taxon>
        <taxon>Acetobacterales</taxon>
        <taxon>Acetobacteraceae</taxon>
        <taxon>Acetobacter</taxon>
    </lineage>
</organism>
<dbReference type="EMBL" id="JOKM01000079">
    <property type="protein sequence ID" value="KGB22448.1"/>
    <property type="molecule type" value="Genomic_DNA"/>
</dbReference>
<protein>
    <submittedName>
        <fullName evidence="1">Uncharacterized protein</fullName>
    </submittedName>
</protein>
<evidence type="ECO:0000313" key="2">
    <source>
        <dbReference type="Proteomes" id="UP000029448"/>
    </source>
</evidence>
<dbReference type="STRING" id="104102.AtDm6_2459"/>
<dbReference type="Proteomes" id="UP000029448">
    <property type="component" value="Unassembled WGS sequence"/>
</dbReference>
<dbReference type="AlphaFoldDB" id="A0A095B0D3"/>
<comment type="caution">
    <text evidence="1">The sequence shown here is derived from an EMBL/GenBank/DDBJ whole genome shotgun (WGS) entry which is preliminary data.</text>
</comment>
<dbReference type="PATRIC" id="fig|104102.7.peg.2433"/>
<keyword evidence="2" id="KW-1185">Reference proteome</keyword>
<name>A0A095B0D3_9PROT</name>
<gene>
    <name evidence="1" type="ORF">AtDm6_2459</name>
</gene>
<accession>A0A095B0D3</accession>
<sequence>MIQADKTLSSVEKSLPFSVEAGFFYGAMDLKKNFADIERV</sequence>
<reference evidence="1 2" key="1">
    <citation type="submission" date="2014-06" db="EMBL/GenBank/DDBJ databases">
        <title>Functional and comparative genomic analyses of the Drosophila gut microbiota identify candidate symbiosis factors.</title>
        <authorList>
            <person name="Newell P.D."/>
            <person name="Chaston J.M."/>
            <person name="Douglas A.E."/>
        </authorList>
    </citation>
    <scope>NUCLEOTIDE SEQUENCE [LARGE SCALE GENOMIC DNA]</scope>
    <source>
        <strain evidence="1 2">DmCS_006</strain>
    </source>
</reference>